<dbReference type="eggNOG" id="ENOG502ZXDW">
    <property type="taxonomic scope" value="Bacteria"/>
</dbReference>
<dbReference type="Proteomes" id="UP000051298">
    <property type="component" value="Unassembled WGS sequence"/>
</dbReference>
<dbReference type="EMBL" id="CYRX01000007">
    <property type="protein sequence ID" value="CUH58915.1"/>
    <property type="molecule type" value="Genomic_DNA"/>
</dbReference>
<protein>
    <submittedName>
        <fullName evidence="1">Uncharacterized protein</fullName>
    </submittedName>
</protein>
<evidence type="ECO:0000313" key="2">
    <source>
        <dbReference type="Proteomes" id="UP000051298"/>
    </source>
</evidence>
<name>A0A0P1FIK0_9RHOB</name>
<evidence type="ECO:0000313" key="1">
    <source>
        <dbReference type="EMBL" id="CUH58915.1"/>
    </source>
</evidence>
<sequence>MIKLGTYALVLLTLAATFTKPTPEAVEGLLKARTLQAVQDAEVNLADMGLDGAMVTLCKLQPNACWDVLRGLTEITHEDRYVYAKIGIDGPGDPQVCYGAFRQLICL</sequence>
<organism evidence="1 2">
    <name type="scientific">Thalassobacter stenotrophicus</name>
    <dbReference type="NCBI Taxonomy" id="266809"/>
    <lineage>
        <taxon>Bacteria</taxon>
        <taxon>Pseudomonadati</taxon>
        <taxon>Pseudomonadota</taxon>
        <taxon>Alphaproteobacteria</taxon>
        <taxon>Rhodobacterales</taxon>
        <taxon>Roseobacteraceae</taxon>
        <taxon>Thalassobacter</taxon>
    </lineage>
</organism>
<dbReference type="STRING" id="266809.PM03_07775"/>
<accession>A0A0P1FIK0</accession>
<dbReference type="RefSeq" id="WP_058122251.1">
    <property type="nucleotide sequence ID" value="NZ_CYRX01000007.1"/>
</dbReference>
<dbReference type="AlphaFoldDB" id="A0A0P1FIK0"/>
<proteinExistence type="predicted"/>
<reference evidence="1 2" key="1">
    <citation type="submission" date="2015-09" db="EMBL/GenBank/DDBJ databases">
        <authorList>
            <consortium name="Swine Surveillance"/>
        </authorList>
    </citation>
    <scope>NUCLEOTIDE SEQUENCE [LARGE SCALE GENOMIC DNA]</scope>
    <source>
        <strain evidence="1 2">CECT 5294</strain>
    </source>
</reference>
<gene>
    <name evidence="1" type="ORF">THS5294_00195</name>
</gene>